<reference evidence="2" key="1">
    <citation type="journal article" date="2020" name="bioRxiv">
        <title>Whole genome comparisons of ergot fungi reveals the divergence and evolution of species within the genus Claviceps are the result of varying mechanisms driving genome evolution and host range expansion.</title>
        <authorList>
            <person name="Wyka S.A."/>
            <person name="Mondo S.J."/>
            <person name="Liu M."/>
            <person name="Dettman J."/>
            <person name="Nalam V."/>
            <person name="Broders K.D."/>
        </authorList>
    </citation>
    <scope>NUCLEOTIDE SEQUENCE</scope>
    <source>
        <strain evidence="2">CCC 602</strain>
    </source>
</reference>
<evidence type="ECO:0000313" key="2">
    <source>
        <dbReference type="EMBL" id="KAG5989391.1"/>
    </source>
</evidence>
<dbReference type="SUPFAM" id="SSF54518">
    <property type="entry name" value="Tubby C-terminal domain-like"/>
    <property type="match status" value="1"/>
</dbReference>
<evidence type="ECO:0000256" key="1">
    <source>
        <dbReference type="ARBA" id="ARBA00005437"/>
    </source>
</evidence>
<dbReference type="EMBL" id="SRPW01002941">
    <property type="protein sequence ID" value="KAG5989391.1"/>
    <property type="molecule type" value="Genomic_DNA"/>
</dbReference>
<dbReference type="Proteomes" id="UP000748025">
    <property type="component" value="Unassembled WGS sequence"/>
</dbReference>
<dbReference type="Gene3D" id="2.40.160.200">
    <property type="entry name" value="LURP1-related"/>
    <property type="match status" value="1"/>
</dbReference>
<name>A0A9P7SUN6_9HYPO</name>
<comment type="similarity">
    <text evidence="1">Belongs to the LOR family.</text>
</comment>
<comment type="caution">
    <text evidence="2">The sequence shown here is derived from an EMBL/GenBank/DDBJ whole genome shotgun (WGS) entry which is preliminary data.</text>
</comment>
<proteinExistence type="inferred from homology"/>
<dbReference type="OrthoDB" id="97518at2759"/>
<evidence type="ECO:0008006" key="4">
    <source>
        <dbReference type="Google" id="ProtNLM"/>
    </source>
</evidence>
<protein>
    <recommendedName>
        <fullName evidence="4">DUF567 domain protein</fullName>
    </recommendedName>
</protein>
<dbReference type="InterPro" id="IPR038595">
    <property type="entry name" value="LOR_sf"/>
</dbReference>
<keyword evidence="3" id="KW-1185">Reference proteome</keyword>
<organism evidence="2 3">
    <name type="scientific">Claviceps pusilla</name>
    <dbReference type="NCBI Taxonomy" id="123648"/>
    <lineage>
        <taxon>Eukaryota</taxon>
        <taxon>Fungi</taxon>
        <taxon>Dikarya</taxon>
        <taxon>Ascomycota</taxon>
        <taxon>Pezizomycotina</taxon>
        <taxon>Sordariomycetes</taxon>
        <taxon>Hypocreomycetidae</taxon>
        <taxon>Hypocreales</taxon>
        <taxon>Clavicipitaceae</taxon>
        <taxon>Claviceps</taxon>
    </lineage>
</organism>
<dbReference type="InterPro" id="IPR025659">
    <property type="entry name" value="Tubby-like_C"/>
</dbReference>
<sequence>MAQLPPVAQPIGIYQNFIATTTETLILKEKVLSLSGDSFDITNAHGTPFIKIKGRHLSISGRKSVYDMAGNHMYDIFKEHFHLHSTYAAEDPNKNKFLTVKSSLKLIGSKATAQFKSFHGTEETLIMTGNWRDSSADIQCERTGATVARIDRKLLNARHLLGNQQTYALVVAPGVDMALMVALCVALDEKNNEK</sequence>
<dbReference type="InterPro" id="IPR007612">
    <property type="entry name" value="LOR"/>
</dbReference>
<dbReference type="PANTHER" id="PTHR31087:SF161">
    <property type="entry name" value="TUBBY C 2 FAMILY PROTEIN"/>
    <property type="match status" value="1"/>
</dbReference>
<dbReference type="PANTHER" id="PTHR31087">
    <property type="match status" value="1"/>
</dbReference>
<evidence type="ECO:0000313" key="3">
    <source>
        <dbReference type="Proteomes" id="UP000748025"/>
    </source>
</evidence>
<dbReference type="AlphaFoldDB" id="A0A9P7SUN6"/>
<accession>A0A9P7SUN6</accession>
<gene>
    <name evidence="2" type="ORF">E4U43_004514</name>
</gene>
<dbReference type="Pfam" id="PF04525">
    <property type="entry name" value="LOR"/>
    <property type="match status" value="1"/>
</dbReference>